<dbReference type="InterPro" id="IPR000086">
    <property type="entry name" value="NUDIX_hydrolase_dom"/>
</dbReference>
<dbReference type="GO" id="GO:0016787">
    <property type="term" value="F:hydrolase activity"/>
    <property type="evidence" value="ECO:0007669"/>
    <property type="project" value="UniProtKB-KW"/>
</dbReference>
<keyword evidence="5" id="KW-1185">Reference proteome</keyword>
<dbReference type="OrthoDB" id="9816289at2"/>
<comment type="similarity">
    <text evidence="2">Belongs to the Nudix hydrolase family.</text>
</comment>
<dbReference type="RefSeq" id="WP_092438217.1">
    <property type="nucleotide sequence ID" value="NZ_FMYP01000030.1"/>
</dbReference>
<dbReference type="InterPro" id="IPR020084">
    <property type="entry name" value="NUDIX_hydrolase_CS"/>
</dbReference>
<accession>A0A1G6LF19</accession>
<dbReference type="InterPro" id="IPR020476">
    <property type="entry name" value="Nudix_hydrolase"/>
</dbReference>
<dbReference type="InterPro" id="IPR015797">
    <property type="entry name" value="NUDIX_hydrolase-like_dom_sf"/>
</dbReference>
<dbReference type="AlphaFoldDB" id="A0A1G6LF19"/>
<evidence type="ECO:0000313" key="5">
    <source>
        <dbReference type="Proteomes" id="UP000199452"/>
    </source>
</evidence>
<name>A0A1G6LF19_9BACT</name>
<feature type="domain" description="Nudix hydrolase" evidence="3">
    <location>
        <begin position="72"/>
        <end position="200"/>
    </location>
</feature>
<dbReference type="PANTHER" id="PTHR43736:SF1">
    <property type="entry name" value="DIHYDRONEOPTERIN TRIPHOSPHATE DIPHOSPHATASE"/>
    <property type="match status" value="1"/>
</dbReference>
<protein>
    <submittedName>
        <fullName evidence="4">ADP-ribose pyrophosphatase YjhB, NUDIX family</fullName>
    </submittedName>
</protein>
<dbReference type="PROSITE" id="PS51462">
    <property type="entry name" value="NUDIX"/>
    <property type="match status" value="1"/>
</dbReference>
<dbReference type="PRINTS" id="PR00502">
    <property type="entry name" value="NUDIXFAMILY"/>
</dbReference>
<reference evidence="4 5" key="1">
    <citation type="submission" date="2016-09" db="EMBL/GenBank/DDBJ databases">
        <authorList>
            <person name="Capua I."/>
            <person name="De Benedictis P."/>
            <person name="Joannis T."/>
            <person name="Lombin L.H."/>
            <person name="Cattoli G."/>
        </authorList>
    </citation>
    <scope>NUCLEOTIDE SEQUENCE [LARGE SCALE GENOMIC DNA]</scope>
    <source>
        <strain evidence="4 5">A7P-90m</strain>
    </source>
</reference>
<dbReference type="Proteomes" id="UP000199452">
    <property type="component" value="Unassembled WGS sequence"/>
</dbReference>
<dbReference type="Gene3D" id="3.90.79.10">
    <property type="entry name" value="Nucleoside Triphosphate Pyrophosphohydrolase"/>
    <property type="match status" value="1"/>
</dbReference>
<dbReference type="PROSITE" id="PS00893">
    <property type="entry name" value="NUDIX_BOX"/>
    <property type="match status" value="1"/>
</dbReference>
<dbReference type="PANTHER" id="PTHR43736">
    <property type="entry name" value="ADP-RIBOSE PYROPHOSPHATASE"/>
    <property type="match status" value="1"/>
</dbReference>
<evidence type="ECO:0000259" key="3">
    <source>
        <dbReference type="PROSITE" id="PS51462"/>
    </source>
</evidence>
<dbReference type="Pfam" id="PF00293">
    <property type="entry name" value="NUDIX"/>
    <property type="match status" value="1"/>
</dbReference>
<evidence type="ECO:0000313" key="4">
    <source>
        <dbReference type="EMBL" id="SDC41186.1"/>
    </source>
</evidence>
<organism evidence="4 5">
    <name type="scientific">Williamwhitmania taraxaci</name>
    <dbReference type="NCBI Taxonomy" id="1640674"/>
    <lineage>
        <taxon>Bacteria</taxon>
        <taxon>Pseudomonadati</taxon>
        <taxon>Bacteroidota</taxon>
        <taxon>Bacteroidia</taxon>
        <taxon>Bacteroidales</taxon>
        <taxon>Williamwhitmaniaceae</taxon>
        <taxon>Williamwhitmania</taxon>
    </lineage>
</organism>
<dbReference type="CDD" id="cd03673">
    <property type="entry name" value="NUDIX_Ap6A_hydrolase"/>
    <property type="match status" value="1"/>
</dbReference>
<sequence>MYKVFFNHRSIEFVSKDFQVAGLNEAFFYFIQDNGEISRILRFFHNTSSIHCLVIVSENPKETFKVFNFHFMPITAAGGFVVNPAGEILLINRHKKWDLPKGKAEEGEIPSETALREVEEECGIQNISIECSLGETYHTYKLNGIPSIKKTYWFLMRFNGTETPTPQLEEDIHEVRWVNPIEIDTYLANTYNSLLDIFVRGVQQL</sequence>
<dbReference type="SUPFAM" id="SSF55811">
    <property type="entry name" value="Nudix"/>
    <property type="match status" value="1"/>
</dbReference>
<proteinExistence type="inferred from homology"/>
<dbReference type="EMBL" id="FMYP01000030">
    <property type="protein sequence ID" value="SDC41186.1"/>
    <property type="molecule type" value="Genomic_DNA"/>
</dbReference>
<gene>
    <name evidence="4" type="ORF">SAMN05216323_103031</name>
</gene>
<evidence type="ECO:0000256" key="1">
    <source>
        <dbReference type="ARBA" id="ARBA00022801"/>
    </source>
</evidence>
<keyword evidence="1 2" id="KW-0378">Hydrolase</keyword>
<evidence type="ECO:0000256" key="2">
    <source>
        <dbReference type="RuleBase" id="RU003476"/>
    </source>
</evidence>
<dbReference type="STRING" id="1640674.SAMN05216323_103031"/>